<name>A0A2P5SWM3_9GAMM</name>
<feature type="binding site" evidence="5">
    <location>
        <position position="257"/>
    </location>
    <ligand>
        <name>NAD(+)</name>
        <dbReference type="ChEBI" id="CHEBI:57540"/>
    </ligand>
</feature>
<evidence type="ECO:0000259" key="6">
    <source>
        <dbReference type="Pfam" id="PF00389"/>
    </source>
</evidence>
<feature type="active site" evidence="5">
    <location>
        <position position="208"/>
    </location>
</feature>
<sequence length="379" mass="43287">MKILADEAIPYVYELFKNTGNIFQVPHTQILGKEIIDTECLIIRSVTKINKNLIKGSLVKFIGTATSGIDHIDQEWLKKSGIFFSSAPGCNAIAVAEYVFSALLFLAENNNFQIKDRIVGIIGVGNIGSYLNKIFKAWGIKTLLCDPPRFDCGANDKFYSLTQIIKLADIITLHTPLLYEGKYKTLHMINKNLLLSLKPNTILINSSRGPIINNKELLEVLHLRKDIKVVMDVWEKEPKLSSRLLNKISIGTAHIAGHTLEGKMRAIIKLYQEWCKIVNKPQKTKLNKLLPMPIFNNIYLHGKVNQSVLKNLVYLIYDIHIDDSLLRNAIISKSFSFEKLRNNYRQRREWYSLKVVCDNYKSHKILKGIGFNAILKLNY</sequence>
<dbReference type="InterPro" id="IPR029752">
    <property type="entry name" value="D-isomer_DH_CS1"/>
</dbReference>
<dbReference type="GO" id="GO:0033711">
    <property type="term" value="F:4-phosphoerythronate dehydrogenase activity"/>
    <property type="evidence" value="ECO:0007669"/>
    <property type="project" value="UniProtKB-EC"/>
</dbReference>
<dbReference type="SUPFAM" id="SSF51735">
    <property type="entry name" value="NAD(P)-binding Rossmann-fold domains"/>
    <property type="match status" value="1"/>
</dbReference>
<comment type="catalytic activity">
    <reaction evidence="5">
        <text>4-phospho-D-erythronate + NAD(+) = (R)-3-hydroxy-2-oxo-4-phosphooxybutanoate + NADH + H(+)</text>
        <dbReference type="Rhea" id="RHEA:18829"/>
        <dbReference type="ChEBI" id="CHEBI:15378"/>
        <dbReference type="ChEBI" id="CHEBI:57540"/>
        <dbReference type="ChEBI" id="CHEBI:57945"/>
        <dbReference type="ChEBI" id="CHEBI:58538"/>
        <dbReference type="ChEBI" id="CHEBI:58766"/>
        <dbReference type="EC" id="1.1.1.290"/>
    </reaction>
</comment>
<dbReference type="AlphaFoldDB" id="A0A2P5SWM3"/>
<comment type="caution">
    <text evidence="9">The sequence shown here is derived from an EMBL/GenBank/DDBJ whole genome shotgun (WGS) entry which is preliminary data.</text>
</comment>
<feature type="domain" description="D-isomer specific 2-hydroxyacid dehydrogenase catalytic" evidence="6">
    <location>
        <begin position="7"/>
        <end position="278"/>
    </location>
</feature>
<dbReference type="InterPro" id="IPR029753">
    <property type="entry name" value="D-isomer_DH_CS"/>
</dbReference>
<keyword evidence="4 5" id="KW-0664">Pyridoxine biosynthesis</keyword>
<comment type="caution">
    <text evidence="5">Lacks conserved residue(s) required for the propagation of feature annotation.</text>
</comment>
<dbReference type="Pfam" id="PF00389">
    <property type="entry name" value="2-Hacid_dh"/>
    <property type="match status" value="1"/>
</dbReference>
<feature type="domain" description="D-isomer specific 2-hydroxyacid dehydrogenase NAD-binding" evidence="7">
    <location>
        <begin position="112"/>
        <end position="255"/>
    </location>
</feature>
<dbReference type="CDD" id="cd12158">
    <property type="entry name" value="ErythrP_dh"/>
    <property type="match status" value="1"/>
</dbReference>
<dbReference type="InterPro" id="IPR038251">
    <property type="entry name" value="PdxB_dimer_sf"/>
</dbReference>
<comment type="pathway">
    <text evidence="5">Cofactor biosynthesis; pyridoxine 5'-phosphate biosynthesis; pyridoxine 5'-phosphate from D-erythrose 4-phosphate: step 2/5.</text>
</comment>
<evidence type="ECO:0000256" key="5">
    <source>
        <dbReference type="HAMAP-Rule" id="MF_01825"/>
    </source>
</evidence>
<dbReference type="Pfam" id="PF11890">
    <property type="entry name" value="DUF3410"/>
    <property type="match status" value="1"/>
</dbReference>
<dbReference type="EMBL" id="PDKU01000001">
    <property type="protein sequence ID" value="PPI86710.1"/>
    <property type="molecule type" value="Genomic_DNA"/>
</dbReference>
<keyword evidence="10" id="KW-1185">Reference proteome</keyword>
<dbReference type="UniPathway" id="UPA00244">
    <property type="reaction ID" value="UER00310"/>
</dbReference>
<comment type="subcellular location">
    <subcellularLocation>
        <location evidence="5">Cytoplasm</location>
    </subcellularLocation>
</comment>
<dbReference type="OrthoDB" id="9770208at2"/>
<dbReference type="GO" id="GO:0008615">
    <property type="term" value="P:pyridoxine biosynthetic process"/>
    <property type="evidence" value="ECO:0007669"/>
    <property type="project" value="UniProtKB-UniRule"/>
</dbReference>
<dbReference type="PROSITE" id="PS00671">
    <property type="entry name" value="D_2_HYDROXYACID_DH_3"/>
    <property type="match status" value="1"/>
</dbReference>
<feature type="binding site" evidence="5">
    <location>
        <position position="45"/>
    </location>
    <ligand>
        <name>substrate</name>
    </ligand>
</feature>
<feature type="binding site" evidence="5">
    <location>
        <position position="146"/>
    </location>
    <ligand>
        <name>NAD(+)</name>
        <dbReference type="ChEBI" id="CHEBI:57540"/>
    </ligand>
</feature>
<dbReference type="GO" id="GO:0036001">
    <property type="term" value="P:'de novo' pyridoxal 5'-phosphate biosynthetic process"/>
    <property type="evidence" value="ECO:0007669"/>
    <property type="project" value="TreeGrafter"/>
</dbReference>
<dbReference type="InterPro" id="IPR020921">
    <property type="entry name" value="Erythronate-4-P_DHase"/>
</dbReference>
<feature type="binding site" evidence="5">
    <location>
        <position position="232"/>
    </location>
    <ligand>
        <name>NAD(+)</name>
        <dbReference type="ChEBI" id="CHEBI:57540"/>
    </ligand>
</feature>
<dbReference type="PANTHER" id="PTHR42938">
    <property type="entry name" value="FORMATE DEHYDROGENASE 1"/>
    <property type="match status" value="1"/>
</dbReference>
<dbReference type="PANTHER" id="PTHR42938:SF9">
    <property type="entry name" value="FORMATE DEHYDROGENASE 1"/>
    <property type="match status" value="1"/>
</dbReference>
<organism evidence="9 10">
    <name type="scientific">Candidatus Pantoea edessiphila</name>
    <dbReference type="NCBI Taxonomy" id="2044610"/>
    <lineage>
        <taxon>Bacteria</taxon>
        <taxon>Pseudomonadati</taxon>
        <taxon>Pseudomonadota</taxon>
        <taxon>Gammaproteobacteria</taxon>
        <taxon>Enterobacterales</taxon>
        <taxon>Erwiniaceae</taxon>
        <taxon>Pantoea</taxon>
    </lineage>
</organism>
<dbReference type="GO" id="GO:0051287">
    <property type="term" value="F:NAD binding"/>
    <property type="evidence" value="ECO:0007669"/>
    <property type="project" value="InterPro"/>
</dbReference>
<evidence type="ECO:0000313" key="10">
    <source>
        <dbReference type="Proteomes" id="UP000296144"/>
    </source>
</evidence>
<dbReference type="InterPro" id="IPR006139">
    <property type="entry name" value="D-isomer_2_OHA_DH_cat_dom"/>
</dbReference>
<evidence type="ECO:0000259" key="7">
    <source>
        <dbReference type="Pfam" id="PF02826"/>
    </source>
</evidence>
<feature type="active site" description="Proton donor" evidence="5">
    <location>
        <position position="254"/>
    </location>
</feature>
<evidence type="ECO:0000313" key="9">
    <source>
        <dbReference type="EMBL" id="PPI86710.1"/>
    </source>
</evidence>
<feature type="active site" evidence="5">
    <location>
        <position position="237"/>
    </location>
</feature>
<dbReference type="InterPro" id="IPR024531">
    <property type="entry name" value="Erythronate-4-P_DHase_dimer"/>
</dbReference>
<feature type="binding site" evidence="5">
    <location>
        <position position="175"/>
    </location>
    <ligand>
        <name>NAD(+)</name>
        <dbReference type="ChEBI" id="CHEBI:57540"/>
    </ligand>
</feature>
<dbReference type="Gene3D" id="3.40.50.720">
    <property type="entry name" value="NAD(P)-binding Rossmann-like Domain"/>
    <property type="match status" value="2"/>
</dbReference>
<evidence type="ECO:0000256" key="1">
    <source>
        <dbReference type="ARBA" id="ARBA00022490"/>
    </source>
</evidence>
<feature type="binding site" evidence="5">
    <location>
        <position position="66"/>
    </location>
    <ligand>
        <name>substrate</name>
    </ligand>
</feature>
<comment type="subunit">
    <text evidence="5">Homodimer.</text>
</comment>
<dbReference type="Pfam" id="PF02826">
    <property type="entry name" value="2-Hacid_dh_C"/>
    <property type="match status" value="1"/>
</dbReference>
<accession>A0A2P5SWM3</accession>
<evidence type="ECO:0000256" key="2">
    <source>
        <dbReference type="ARBA" id="ARBA00023002"/>
    </source>
</evidence>
<dbReference type="InterPro" id="IPR036291">
    <property type="entry name" value="NAD(P)-bd_dom_sf"/>
</dbReference>
<protein>
    <recommendedName>
        <fullName evidence="5">Erythronate-4-phosphate dehydrogenase</fullName>
        <ecNumber evidence="5">1.1.1.290</ecNumber>
    </recommendedName>
</protein>
<dbReference type="HAMAP" id="MF_01825">
    <property type="entry name" value="PdxB"/>
    <property type="match status" value="1"/>
</dbReference>
<feature type="domain" description="Erythronate-4-phosphate dehydrogenase dimerisation" evidence="8">
    <location>
        <begin position="289"/>
        <end position="370"/>
    </location>
</feature>
<dbReference type="PROSITE" id="PS00065">
    <property type="entry name" value="D_2_HYDROXYACID_DH_1"/>
    <property type="match status" value="1"/>
</dbReference>
<dbReference type="GO" id="GO:0005829">
    <property type="term" value="C:cytosol"/>
    <property type="evidence" value="ECO:0007669"/>
    <property type="project" value="TreeGrafter"/>
</dbReference>
<evidence type="ECO:0000256" key="4">
    <source>
        <dbReference type="ARBA" id="ARBA00023096"/>
    </source>
</evidence>
<proteinExistence type="inferred from homology"/>
<keyword evidence="1 5" id="KW-0963">Cytoplasm</keyword>
<evidence type="ECO:0000256" key="3">
    <source>
        <dbReference type="ARBA" id="ARBA00023027"/>
    </source>
</evidence>
<reference evidence="9 10" key="1">
    <citation type="journal article" date="2018" name="Genome Biol. Evol.">
        <title>Cladogenesis and Genomic Streamlining in Extracellular Endosymbionts of Tropical Stink Bugs.</title>
        <authorList>
            <person name="Otero-Bravo A."/>
            <person name="Goffredi S."/>
            <person name="Sabree Z.L."/>
        </authorList>
    </citation>
    <scope>NUCLEOTIDE SEQUENCE [LARGE SCALE GENOMIC DNA]</scope>
    <source>
        <strain evidence="9 10">SoEL</strain>
    </source>
</reference>
<dbReference type="GO" id="GO:0046983">
    <property type="term" value="F:protein dimerization activity"/>
    <property type="evidence" value="ECO:0007669"/>
    <property type="project" value="InterPro"/>
</dbReference>
<dbReference type="RefSeq" id="WP_136129873.1">
    <property type="nucleotide sequence ID" value="NZ_PDKU01000001.1"/>
</dbReference>
<dbReference type="SUPFAM" id="SSF52283">
    <property type="entry name" value="Formate/glycerate dehydrogenase catalytic domain-like"/>
    <property type="match status" value="1"/>
</dbReference>
<evidence type="ECO:0000259" key="8">
    <source>
        <dbReference type="Pfam" id="PF11890"/>
    </source>
</evidence>
<dbReference type="EC" id="1.1.1.290" evidence="5"/>
<dbReference type="Gene3D" id="3.30.1370.170">
    <property type="match status" value="1"/>
</dbReference>
<keyword evidence="2 5" id="KW-0560">Oxidoreductase</keyword>
<dbReference type="InterPro" id="IPR006140">
    <property type="entry name" value="D-isomer_DH_NAD-bd"/>
</dbReference>
<comment type="function">
    <text evidence="5">Catalyzes the oxidation of erythronate-4-phosphate to 3-hydroxy-2-oxo-4-phosphonooxybutanoate.</text>
</comment>
<comment type="similarity">
    <text evidence="5">Belongs to the D-isomer specific 2-hydroxyacid dehydrogenase family. PdxB subfamily.</text>
</comment>
<keyword evidence="3 5" id="KW-0520">NAD</keyword>
<dbReference type="Proteomes" id="UP000296144">
    <property type="component" value="Unassembled WGS sequence"/>
</dbReference>
<gene>
    <name evidence="5" type="primary">pdxB</name>
    <name evidence="9" type="ORF">CRV10_00405</name>
</gene>